<dbReference type="SMART" id="SM00034">
    <property type="entry name" value="CLECT"/>
    <property type="match status" value="5"/>
</dbReference>
<keyword evidence="4" id="KW-0479">Metal-binding</keyword>
<comment type="similarity">
    <text evidence="2">Belongs to the peptidase M13 family.</text>
</comment>
<dbReference type="CDD" id="cd00037">
    <property type="entry name" value="CLECT"/>
    <property type="match status" value="5"/>
</dbReference>
<dbReference type="InterPro" id="IPR001304">
    <property type="entry name" value="C-type_lectin-like"/>
</dbReference>
<dbReference type="Pfam" id="PF01431">
    <property type="entry name" value="Peptidase_M13"/>
    <property type="match status" value="2"/>
</dbReference>
<evidence type="ECO:0000256" key="4">
    <source>
        <dbReference type="ARBA" id="ARBA00022723"/>
    </source>
</evidence>
<dbReference type="InterPro" id="IPR035914">
    <property type="entry name" value="Sperma_CUB_dom_sf"/>
</dbReference>
<dbReference type="GO" id="GO:0004222">
    <property type="term" value="F:metalloendopeptidase activity"/>
    <property type="evidence" value="ECO:0007669"/>
    <property type="project" value="InterPro"/>
</dbReference>
<dbReference type="Gene3D" id="3.40.390.10">
    <property type="entry name" value="Collagenase (Catalytic Domain)"/>
    <property type="match status" value="2"/>
</dbReference>
<dbReference type="Pfam" id="PF05649">
    <property type="entry name" value="Peptidase_M13_N"/>
    <property type="match status" value="2"/>
</dbReference>
<dbReference type="GO" id="GO:0046872">
    <property type="term" value="F:metal ion binding"/>
    <property type="evidence" value="ECO:0007669"/>
    <property type="project" value="UniProtKB-KW"/>
</dbReference>
<evidence type="ECO:0000256" key="7">
    <source>
        <dbReference type="ARBA" id="ARBA00023049"/>
    </source>
</evidence>
<dbReference type="SUPFAM" id="SSF49854">
    <property type="entry name" value="Spermadhesin, CUB domain"/>
    <property type="match status" value="3"/>
</dbReference>
<evidence type="ECO:0000256" key="9">
    <source>
        <dbReference type="PROSITE-ProRule" id="PRU00059"/>
    </source>
</evidence>
<evidence type="ECO:0000313" key="12">
    <source>
        <dbReference type="Proteomes" id="UP000005239"/>
    </source>
</evidence>
<evidence type="ECO:0000256" key="8">
    <source>
        <dbReference type="ARBA" id="ARBA00023157"/>
    </source>
</evidence>
<evidence type="ECO:0000256" key="2">
    <source>
        <dbReference type="ARBA" id="ARBA00007357"/>
    </source>
</evidence>
<name>A0A2A6BRR5_PRIPA</name>
<dbReference type="InterPro" id="IPR050976">
    <property type="entry name" value="Snaclec"/>
</dbReference>
<dbReference type="PROSITE" id="PS01180">
    <property type="entry name" value="CUB"/>
    <property type="match status" value="1"/>
</dbReference>
<dbReference type="Gene3D" id="3.10.100.10">
    <property type="entry name" value="Mannose-Binding Protein A, subunit A"/>
    <property type="match status" value="6"/>
</dbReference>
<dbReference type="Proteomes" id="UP000005239">
    <property type="component" value="Unassembled WGS sequence"/>
</dbReference>
<keyword evidence="6" id="KW-0862">Zinc</keyword>
<comment type="caution">
    <text evidence="9">Lacks conserved residue(s) required for the propagation of feature annotation.</text>
</comment>
<accession>A0A2A6BRR5</accession>
<protein>
    <submittedName>
        <fullName evidence="11">CUB domain-containing protein</fullName>
    </submittedName>
</protein>
<dbReference type="SUPFAM" id="SSF56436">
    <property type="entry name" value="C-type lectin-like"/>
    <property type="match status" value="6"/>
</dbReference>
<dbReference type="PANTHER" id="PTHR22991">
    <property type="entry name" value="PROTEIN CBG13490"/>
    <property type="match status" value="1"/>
</dbReference>
<dbReference type="SUPFAM" id="SSF55486">
    <property type="entry name" value="Metalloproteases ('zincins'), catalytic domain"/>
    <property type="match status" value="2"/>
</dbReference>
<comment type="cofactor">
    <cofactor evidence="1">
        <name>Zn(2+)</name>
        <dbReference type="ChEBI" id="CHEBI:29105"/>
    </cofactor>
</comment>
<dbReference type="InterPro" id="IPR018497">
    <property type="entry name" value="Peptidase_M13_C"/>
</dbReference>
<dbReference type="PROSITE" id="PS50041">
    <property type="entry name" value="C_TYPE_LECTIN_2"/>
    <property type="match status" value="3"/>
</dbReference>
<reference evidence="12" key="1">
    <citation type="journal article" date="2008" name="Nat. Genet.">
        <title>The Pristionchus pacificus genome provides a unique perspective on nematode lifestyle and parasitism.</title>
        <authorList>
            <person name="Dieterich C."/>
            <person name="Clifton S.W."/>
            <person name="Schuster L.N."/>
            <person name="Chinwalla A."/>
            <person name="Delehaunty K."/>
            <person name="Dinkelacker I."/>
            <person name="Fulton L."/>
            <person name="Fulton R."/>
            <person name="Godfrey J."/>
            <person name="Minx P."/>
            <person name="Mitreva M."/>
            <person name="Roeseler W."/>
            <person name="Tian H."/>
            <person name="Witte H."/>
            <person name="Yang S.P."/>
            <person name="Wilson R.K."/>
            <person name="Sommer R.J."/>
        </authorList>
    </citation>
    <scope>NUCLEOTIDE SEQUENCE [LARGE SCALE GENOMIC DNA]</scope>
    <source>
        <strain evidence="12">PS312</strain>
    </source>
</reference>
<dbReference type="PANTHER" id="PTHR22991:SF40">
    <property type="entry name" value="PROTEIN CBG13490"/>
    <property type="match status" value="1"/>
</dbReference>
<dbReference type="CDD" id="cd08662">
    <property type="entry name" value="M13"/>
    <property type="match status" value="2"/>
</dbReference>
<evidence type="ECO:0000256" key="5">
    <source>
        <dbReference type="ARBA" id="ARBA00022801"/>
    </source>
</evidence>
<dbReference type="InterPro" id="IPR016186">
    <property type="entry name" value="C-type_lectin-like/link_sf"/>
</dbReference>
<evidence type="ECO:0000256" key="1">
    <source>
        <dbReference type="ARBA" id="ARBA00001947"/>
    </source>
</evidence>
<dbReference type="PRINTS" id="PR00786">
    <property type="entry name" value="NEPRILYSIN"/>
</dbReference>
<organism evidence="11 12">
    <name type="scientific">Pristionchus pacificus</name>
    <name type="common">Parasitic nematode worm</name>
    <dbReference type="NCBI Taxonomy" id="54126"/>
    <lineage>
        <taxon>Eukaryota</taxon>
        <taxon>Metazoa</taxon>
        <taxon>Ecdysozoa</taxon>
        <taxon>Nematoda</taxon>
        <taxon>Chromadorea</taxon>
        <taxon>Rhabditida</taxon>
        <taxon>Rhabditina</taxon>
        <taxon>Diplogasteromorpha</taxon>
        <taxon>Diplogasteroidea</taxon>
        <taxon>Neodiplogasteridae</taxon>
        <taxon>Pristionchus</taxon>
    </lineage>
</organism>
<sequence length="2736" mass="302848">MHGGGFEPTTTSPEKQSTIRTGKIEWINLQAFGGIYIHADVWCVTQPSREPFPYNDGCDGFDEDREDGIGEKAESWVEAQMNCGKLGANLASIHNTQENSFVRRVAVSGRFNVEGLEKVRVGRRSFPMPGVGDCLAKDTSTVNGQWMRILIVRENCMWRAFAINNRSLISTGPWKEKTNITSPGFPYSSYTPCDFFLTVDEGKKIEMEVVYLHANASDSLTIFDGFLGGNVIATLTGEVKSTTYTSISNLMRVSWQHNSKKNASELVYCSCPDGYELVKDGECRGFSAKIASTYEESRDVALAHCGEVQGKPVIIHTEEQQQYWLKKREAYTSSYLVLGLKCNGTTNKAEWVDGSPIDYIPKDGGIDDMNYCYTDCSWYLWNDGHYHSLCTKIDVKVLDIFCTTQLQQPVPTGDSCSSIDEDDKDAGCYQVSKIAENWEDAQKICKTLGADLASVHSQQENNFIRRLAVTNGAVQGVSLGGRSGGNGGQWADGSTWDYDNFAAGQPVAGQGECLTMDTSTSAGQWKNTDCSAAMPIACKRQPSNAVCSSGPWTEGQFITSPGYPFNASTPCEYQFSVAAGKRVEVEIIILEANSCCDQLVLYDAFTGGNIVTNVTGEVNNKVYKTKSSSKMRVSWQPSGGVNVKGMMFVDTKHMIKMAPNSKIEYHKCLHCSCPPLFDLAHAGQCRGLVAEETVYRDEAYASAVAKCSEIQAQPVIIHDDEAQHYWQTLQQRFDGKIILGLTCNTDTKKWMWADGSVLDYLPQEGHDAALDEPCTSTGCSVYMSTVGHWHVWCDHAAEYVTVCCTTQLTLPTPSGDGCESFEDDSEDGVCYQIIATAEDEQYAETICESFGAELASIHNQQENSFIRRLAVSKGAVNGLFLGGTLPIGSKNSFWTDGSKWDYDNYKAGYPNQQLGQCVYMDTQDTAGQWMNRECSDKLPAACIRKPGYIAPACSSSSYKEGDIITSPGFPFNSSSPCDYSLLVKGGKRVQIEILMLEANSCCDFLYLYDIDDSVIAKYTGKQHDKMAPTSSSNYVRVSWQPNGAVNVRGLMILALAAVLATLGMSIASFITINNQQSIIQSIQDTLNAQFSSVAPPAVTSTVPAAVKTTTALPDDDKTTPFEDTIPEAEPITKDDPRYGAYSGMSQLLSTWMNRSVNPCDDFYAYTCGAGVQGQGMSFDVSDDAITDTLVGVLRQPANSFNNDPLPVRQLKWFYDSCMTKVSPTNAEKAARSKQIFDDLRAANPGIVNGIFNTINSVGLLLGKDVDQVQAQKDAKDIAQLDYDLAITYSTDETTRRQFARSYNPYSVDGLQKLAPFLNWKTFFNKALTPISKTVDGSFRSIAMEVDKLAMLSADVASGKISSRTLNNYVYLRVLNSNYLPQKGDLITTGYLKNFLRDKRPINRKIRREPKKRDPMEIASDYTKQESSCASATTNYLMWANTRVYVDANYPKEADKKAVREQTNSIIRSILVAFRAQVDLLDWMSPASKKGAYQKIDNLVVNIAFPDWVLDDAKLTDYYKNLDIKQNEAYQAQLDKLNAFGLYEAFLPLINGAPTDRTDFTGPSAITNAWYQPEMNSITFPGGILHAPFYDASYPAAINYGGLGVIAGHELTHGFDDQGVQWEGTGILNGWMDDNSTKAFTSMAQCVIDEYSQFCPLGAGHPCVDGAQTQGENIADNGGIQAAYKAFKAYEALHGPDPLLPGFASLFNADQLFFLGFAQVWCQYPPSANSLQNQILNDPHSPSLYRVLGTVQNIPAFQKAFNCPAGSTYAPVNHCNVWTSEPTSGAPLNDKGEPIVPDNDINIAPIDRISPQDMAKYNAYQQVQGIYKNTMSDLNLANDRIINDKLNDADYQATIQASTALTKLKTLYTTCKAEWEHSTIGTTDYLQPKVLKFRNAINQDIPIIGGTGAIDVAPADYGNALGYLSFQLGIDTLVSTGVDTNWMDPQGALGGTNGYQLFVDQATTYHVRAFYEDENWYKQKPGYAAQLKTLIEAYVKQMEKIDDIFQLQDTTAKLPADYVDMIDKVLELEKKIAITYSGTDDERRHYERQWQPKKLADLPKTVDWSLYFQQAPQVVQDWVAAKDIIVNEFDYTTKMFTDLGNTGDDTVVNYLFFRLLLDNSGLISTFNFADQAARRALAVKRGVPEHTGKSRIPGRRHPLPSFAIRSDDEDYEGEGCADDTAVMADAQGRVYIDARFPTEADRNQIRDKTQGVMNNIVNAMKGMIIELDWMTEASKQSALKKASNIQVNAAFPDFILDNAKLDAKYADLIFDQADSYYAMLDKVLLYSINEQFKLLTAAKADRTDFLGQTAIVNAWYDPELNSITFPAGILQQPYFDVNFPAGLNYGGIGIVAGHELTHGFDDEGVQWDYDGRLNSWMDKTSQDGFNAMAQCVIDEYSQFCPLPDDRSPHCTDGVRTQGENIADNGGVHSAWRAYEAHIELDGPDPMFMDRVFSQYTENQLYFMNFAQGWCMAKSYMTESYVSNRLMTDPHSLGPYRVLGTFQNIPAFQANFNCKLGSTYAPNQHCSQQTYWTEKQKEWGSRVVLGLVCNTSTLKRQWSDGSPVDYKPPSSLNNPVCTNELNHFDFFCTVQLPHQSPSGDGCESFADDSDDGVCYQVANVAQNWKDAQTICRTFGANTASVHNAQENSFLRRLAVSKGAVNGMFLGANTSGKGNIFGWIDGSEWDYDQFYPGFPVNVLGDCVIMDTGDTSGDWANKISLRKAAPLSFGQKTGKYNDPL</sequence>
<dbReference type="PROSITE" id="PS00615">
    <property type="entry name" value="C_TYPE_LECTIN_1"/>
    <property type="match status" value="2"/>
</dbReference>
<dbReference type="GO" id="GO:0006508">
    <property type="term" value="P:proteolysis"/>
    <property type="evidence" value="ECO:0007669"/>
    <property type="project" value="UniProtKB-KW"/>
</dbReference>
<evidence type="ECO:0000256" key="10">
    <source>
        <dbReference type="SAM" id="MobiDB-lite"/>
    </source>
</evidence>
<gene>
    <name evidence="11" type="primary">WBGene00094344</name>
</gene>
<dbReference type="Pfam" id="PF00059">
    <property type="entry name" value="Lectin_C"/>
    <property type="match status" value="3"/>
</dbReference>
<dbReference type="CDD" id="cd00041">
    <property type="entry name" value="CUB"/>
    <property type="match status" value="2"/>
</dbReference>
<accession>A0A8R1Y772</accession>
<dbReference type="Gene3D" id="1.10.1380.10">
    <property type="entry name" value="Neutral endopeptidase , domain2"/>
    <property type="match status" value="1"/>
</dbReference>
<keyword evidence="3" id="KW-0645">Protease</keyword>
<evidence type="ECO:0000256" key="6">
    <source>
        <dbReference type="ARBA" id="ARBA00022833"/>
    </source>
</evidence>
<dbReference type="PROSITE" id="PS51885">
    <property type="entry name" value="NEPRILYSIN"/>
    <property type="match status" value="2"/>
</dbReference>
<keyword evidence="8" id="KW-1015">Disulfide bond</keyword>
<dbReference type="SMART" id="SM00042">
    <property type="entry name" value="CUB"/>
    <property type="match status" value="3"/>
</dbReference>
<keyword evidence="5" id="KW-0378">Hydrolase</keyword>
<reference evidence="11" key="2">
    <citation type="submission" date="2022-06" db="UniProtKB">
        <authorList>
            <consortium name="EnsemblMetazoa"/>
        </authorList>
    </citation>
    <scope>IDENTIFICATION</scope>
    <source>
        <strain evidence="11">PS312</strain>
    </source>
</reference>
<keyword evidence="7" id="KW-0482">Metalloprotease</keyword>
<dbReference type="InterPro" id="IPR016187">
    <property type="entry name" value="CTDL_fold"/>
</dbReference>
<feature type="region of interest" description="Disordered" evidence="10">
    <location>
        <begin position="1111"/>
        <end position="1136"/>
    </location>
</feature>
<proteinExistence type="inferred from homology"/>
<dbReference type="InterPro" id="IPR042089">
    <property type="entry name" value="Peptidase_M13_dom_2"/>
</dbReference>
<dbReference type="InterPro" id="IPR000718">
    <property type="entry name" value="Peptidase_M13"/>
</dbReference>
<evidence type="ECO:0000313" key="11">
    <source>
        <dbReference type="EnsemblMetazoa" id="PPA04790.1"/>
    </source>
</evidence>
<dbReference type="InterPro" id="IPR000859">
    <property type="entry name" value="CUB_dom"/>
</dbReference>
<dbReference type="InterPro" id="IPR024079">
    <property type="entry name" value="MetalloPept_cat_dom_sf"/>
</dbReference>
<keyword evidence="12" id="KW-1185">Reference proteome</keyword>
<dbReference type="InterPro" id="IPR008753">
    <property type="entry name" value="Peptidase_M13_N"/>
</dbReference>
<dbReference type="Gene3D" id="2.60.120.290">
    <property type="entry name" value="Spermadhesin, CUB domain"/>
    <property type="match status" value="3"/>
</dbReference>
<dbReference type="InterPro" id="IPR018378">
    <property type="entry name" value="C-type_lectin_CS"/>
</dbReference>
<evidence type="ECO:0000256" key="3">
    <source>
        <dbReference type="ARBA" id="ARBA00022670"/>
    </source>
</evidence>
<dbReference type="EnsemblMetazoa" id="PPA04790.1">
    <property type="protein sequence ID" value="PPA04790.1"/>
    <property type="gene ID" value="WBGene00094344"/>
</dbReference>